<comment type="caution">
    <text evidence="6">The sequence shown here is derived from an EMBL/GenBank/DDBJ whole genome shotgun (WGS) entry which is preliminary data.</text>
</comment>
<reference evidence="6 7" key="1">
    <citation type="submission" date="2016-04" db="EMBL/GenBank/DDBJ databases">
        <title>Evolutionary innovation and constraint leading to complex multicellularity in the Ascomycota.</title>
        <authorList>
            <person name="Cisse O."/>
            <person name="Nguyen A."/>
            <person name="Hewitt D.A."/>
            <person name="Jedd G."/>
            <person name="Stajich J.E."/>
        </authorList>
    </citation>
    <scope>NUCLEOTIDE SEQUENCE [LARGE SCALE GENOMIC DNA]</scope>
    <source>
        <strain evidence="6 7">DAH-3</strain>
    </source>
</reference>
<dbReference type="GO" id="GO:0016579">
    <property type="term" value="P:protein deubiquitination"/>
    <property type="evidence" value="ECO:0007669"/>
    <property type="project" value="TreeGrafter"/>
</dbReference>
<dbReference type="GO" id="GO:0006508">
    <property type="term" value="P:proteolysis"/>
    <property type="evidence" value="ECO:0007669"/>
    <property type="project" value="UniProtKB-KW"/>
</dbReference>
<accession>A0A1U7LIV4</accession>
<name>A0A1U7LIV4_NEOID</name>
<dbReference type="PANTHER" id="PTHR12378">
    <property type="entry name" value="DESUMOYLATING ISOPEPTIDASE"/>
    <property type="match status" value="1"/>
</dbReference>
<comment type="similarity">
    <text evidence="1">Belongs to the DeSI family.</text>
</comment>
<dbReference type="GO" id="GO:0101005">
    <property type="term" value="F:deubiquitinase activity"/>
    <property type="evidence" value="ECO:0007669"/>
    <property type="project" value="TreeGrafter"/>
</dbReference>
<evidence type="ECO:0000259" key="5">
    <source>
        <dbReference type="PROSITE" id="PS51858"/>
    </source>
</evidence>
<evidence type="ECO:0000256" key="2">
    <source>
        <dbReference type="ARBA" id="ARBA00022670"/>
    </source>
</evidence>
<dbReference type="Gene3D" id="3.90.1720.30">
    <property type="entry name" value="PPPDE domains"/>
    <property type="match status" value="1"/>
</dbReference>
<evidence type="ECO:0000256" key="1">
    <source>
        <dbReference type="ARBA" id="ARBA00008140"/>
    </source>
</evidence>
<dbReference type="Proteomes" id="UP000186594">
    <property type="component" value="Unassembled WGS sequence"/>
</dbReference>
<dbReference type="InterPro" id="IPR008580">
    <property type="entry name" value="PPPDE_dom"/>
</dbReference>
<sequence length="219" mass="24376">MPSRSSPRMVTRGHRHRSTASMSKIPVYINCYDLLPPSFFVNLGYRLGTQTLRNNTILHKGLGIWHTGLEIDGREYAFGGHDLPGTGVFKTKPRTPPPGTYYRATILHGFTFATKEDIQKLVSSVSEDFPGRSYNLLTRNCVHFTSALAQRLCSKPTPGWMNFAARLGSAIPCVVPSWILPDFASDDEAENEREAMIRQLPPSELAPMQPVQDGRSAEV</sequence>
<dbReference type="OMA" id="VYWTKPG"/>
<proteinExistence type="inferred from homology"/>
<dbReference type="InterPro" id="IPR042266">
    <property type="entry name" value="PPPDE_sf"/>
</dbReference>
<dbReference type="SMART" id="SM01179">
    <property type="entry name" value="DUF862"/>
    <property type="match status" value="1"/>
</dbReference>
<protein>
    <submittedName>
        <fullName evidence="6">DeSI-like protein sdu1</fullName>
    </submittedName>
</protein>
<keyword evidence="3" id="KW-0378">Hydrolase</keyword>
<keyword evidence="7" id="KW-1185">Reference proteome</keyword>
<feature type="domain" description="PPPDE" evidence="5">
    <location>
        <begin position="25"/>
        <end position="179"/>
    </location>
</feature>
<evidence type="ECO:0000256" key="3">
    <source>
        <dbReference type="ARBA" id="ARBA00022801"/>
    </source>
</evidence>
<evidence type="ECO:0000313" key="6">
    <source>
        <dbReference type="EMBL" id="OLL22558.1"/>
    </source>
</evidence>
<evidence type="ECO:0000313" key="7">
    <source>
        <dbReference type="Proteomes" id="UP000186594"/>
    </source>
</evidence>
<evidence type="ECO:0000256" key="4">
    <source>
        <dbReference type="SAM" id="MobiDB-lite"/>
    </source>
</evidence>
<dbReference type="Pfam" id="PF05903">
    <property type="entry name" value="Peptidase_C97"/>
    <property type="match status" value="1"/>
</dbReference>
<dbReference type="PROSITE" id="PS51858">
    <property type="entry name" value="PPPDE"/>
    <property type="match status" value="1"/>
</dbReference>
<dbReference type="AlphaFoldDB" id="A0A1U7LIV4"/>
<dbReference type="STRING" id="1198029.A0A1U7LIV4"/>
<dbReference type="OrthoDB" id="412286at2759"/>
<dbReference type="PANTHER" id="PTHR12378:SF80">
    <property type="entry name" value="IP06716P-RELATED"/>
    <property type="match status" value="1"/>
</dbReference>
<dbReference type="EMBL" id="LXFE01003037">
    <property type="protein sequence ID" value="OLL22558.1"/>
    <property type="molecule type" value="Genomic_DNA"/>
</dbReference>
<feature type="region of interest" description="Disordered" evidence="4">
    <location>
        <begin position="190"/>
        <end position="219"/>
    </location>
</feature>
<keyword evidence="2" id="KW-0645">Protease</keyword>
<organism evidence="6 7">
    <name type="scientific">Neolecta irregularis (strain DAH-3)</name>
    <dbReference type="NCBI Taxonomy" id="1198029"/>
    <lineage>
        <taxon>Eukaryota</taxon>
        <taxon>Fungi</taxon>
        <taxon>Dikarya</taxon>
        <taxon>Ascomycota</taxon>
        <taxon>Taphrinomycotina</taxon>
        <taxon>Neolectales</taxon>
        <taxon>Neolectaceae</taxon>
        <taxon>Neolecta</taxon>
    </lineage>
</organism>
<gene>
    <name evidence="6" type="ORF">NEOLI_000761</name>
</gene>